<keyword evidence="3" id="KW-1185">Reference proteome</keyword>
<sequence>MAWLSRELSPATCVNLMNQYRPGALAFYHPPLDRPLSPVEFRQARREAEAAGVTRCDERGPGHQEHRSARLAAGRDRARRLQKGNASRPGRLEAPLPLG</sequence>
<proteinExistence type="predicted"/>
<reference evidence="2 3" key="1">
    <citation type="submission" date="2020-04" db="EMBL/GenBank/DDBJ databases">
        <authorList>
            <consortium name="Desulfovibrio sp. FSS-1 genome sequencing consortium"/>
            <person name="Shimoshige H."/>
            <person name="Kobayashi H."/>
            <person name="Maekawa T."/>
        </authorList>
    </citation>
    <scope>NUCLEOTIDE SEQUENCE [LARGE SCALE GENOMIC DNA]</scope>
    <source>
        <strain evidence="2 3">SIID29052-01</strain>
    </source>
</reference>
<protein>
    <submittedName>
        <fullName evidence="2">Uncharacterized protein</fullName>
    </submittedName>
</protein>
<name>A0A6V8LU82_9BACT</name>
<evidence type="ECO:0000313" key="3">
    <source>
        <dbReference type="Proteomes" id="UP000494245"/>
    </source>
</evidence>
<dbReference type="EMBL" id="BLTE01000015">
    <property type="protein sequence ID" value="GFK95284.1"/>
    <property type="molecule type" value="Genomic_DNA"/>
</dbReference>
<dbReference type="AlphaFoldDB" id="A0A6V8LU82"/>
<gene>
    <name evidence="2" type="ORF">NNJEOMEG_03143</name>
</gene>
<organism evidence="2 3">
    <name type="scientific">Fundidesulfovibrio magnetotacticus</name>
    <dbReference type="NCBI Taxonomy" id="2730080"/>
    <lineage>
        <taxon>Bacteria</taxon>
        <taxon>Pseudomonadati</taxon>
        <taxon>Thermodesulfobacteriota</taxon>
        <taxon>Desulfovibrionia</taxon>
        <taxon>Desulfovibrionales</taxon>
        <taxon>Desulfovibrionaceae</taxon>
        <taxon>Fundidesulfovibrio</taxon>
    </lineage>
</organism>
<feature type="compositionally biased region" description="Basic and acidic residues" evidence="1">
    <location>
        <begin position="50"/>
        <end position="76"/>
    </location>
</feature>
<evidence type="ECO:0000256" key="1">
    <source>
        <dbReference type="SAM" id="MobiDB-lite"/>
    </source>
</evidence>
<dbReference type="Proteomes" id="UP000494245">
    <property type="component" value="Unassembled WGS sequence"/>
</dbReference>
<evidence type="ECO:0000313" key="2">
    <source>
        <dbReference type="EMBL" id="GFK95284.1"/>
    </source>
</evidence>
<comment type="caution">
    <text evidence="2">The sequence shown here is derived from an EMBL/GenBank/DDBJ whole genome shotgun (WGS) entry which is preliminary data.</text>
</comment>
<accession>A0A6V8LU82</accession>
<dbReference type="RefSeq" id="WP_173086151.1">
    <property type="nucleotide sequence ID" value="NZ_BLTE01000015.1"/>
</dbReference>
<feature type="region of interest" description="Disordered" evidence="1">
    <location>
        <begin position="50"/>
        <end position="99"/>
    </location>
</feature>
<reference evidence="2 3" key="2">
    <citation type="submission" date="2020-05" db="EMBL/GenBank/DDBJ databases">
        <title>Draft genome sequence of Desulfovibrio sp. strainFSS-1.</title>
        <authorList>
            <person name="Shimoshige H."/>
            <person name="Kobayashi H."/>
            <person name="Maekawa T."/>
        </authorList>
    </citation>
    <scope>NUCLEOTIDE SEQUENCE [LARGE SCALE GENOMIC DNA]</scope>
    <source>
        <strain evidence="2 3">SIID29052-01</strain>
    </source>
</reference>